<dbReference type="GO" id="GO:0004177">
    <property type="term" value="F:aminopeptidase activity"/>
    <property type="evidence" value="ECO:0007669"/>
    <property type="project" value="UniProtKB-KW"/>
</dbReference>
<dbReference type="InterPro" id="IPR045175">
    <property type="entry name" value="M28_fam"/>
</dbReference>
<keyword evidence="12" id="KW-1185">Reference proteome</keyword>
<comment type="cofactor">
    <cofactor evidence="1">
        <name>Zn(2+)</name>
        <dbReference type="ChEBI" id="CHEBI:29105"/>
    </cofactor>
</comment>
<comment type="similarity">
    <text evidence="8">Belongs to the peptidase M28 family. M28E subfamily.</text>
</comment>
<evidence type="ECO:0000313" key="11">
    <source>
        <dbReference type="EMBL" id="OCB84470.1"/>
    </source>
</evidence>
<dbReference type="CDD" id="cd03879">
    <property type="entry name" value="M28_AAP"/>
    <property type="match status" value="1"/>
</dbReference>
<keyword evidence="5 9" id="KW-0732">Signal</keyword>
<evidence type="ECO:0000256" key="5">
    <source>
        <dbReference type="ARBA" id="ARBA00022729"/>
    </source>
</evidence>
<dbReference type="InterPro" id="IPR007484">
    <property type="entry name" value="Peptidase_M28"/>
</dbReference>
<dbReference type="AlphaFoldDB" id="A0A9Q5HR92"/>
<accession>A0A9Q5HR92</accession>
<feature type="signal peptide" evidence="9">
    <location>
        <begin position="1"/>
        <end position="19"/>
    </location>
</feature>
<dbReference type="PANTHER" id="PTHR12147">
    <property type="entry name" value="METALLOPEPTIDASE M28 FAMILY MEMBER"/>
    <property type="match status" value="1"/>
</dbReference>
<evidence type="ECO:0000256" key="3">
    <source>
        <dbReference type="ARBA" id="ARBA00022670"/>
    </source>
</evidence>
<evidence type="ECO:0000256" key="2">
    <source>
        <dbReference type="ARBA" id="ARBA00022438"/>
    </source>
</evidence>
<comment type="caution">
    <text evidence="11">The sequence shown here is derived from an EMBL/GenBank/DDBJ whole genome shotgun (WGS) entry which is preliminary data.</text>
</comment>
<feature type="domain" description="Peptidase M28" evidence="10">
    <location>
        <begin position="220"/>
        <end position="392"/>
    </location>
</feature>
<dbReference type="Pfam" id="PF04389">
    <property type="entry name" value="Peptidase_M28"/>
    <property type="match status" value="1"/>
</dbReference>
<dbReference type="EMBL" id="LNZH02000215">
    <property type="protein sequence ID" value="OCB84470.1"/>
    <property type="molecule type" value="Genomic_DNA"/>
</dbReference>
<evidence type="ECO:0000256" key="6">
    <source>
        <dbReference type="ARBA" id="ARBA00022801"/>
    </source>
</evidence>
<feature type="chain" id="PRO_5040533777" description="Peptide hydrolase" evidence="9">
    <location>
        <begin position="20"/>
        <end position="409"/>
    </location>
</feature>
<proteinExistence type="inferred from homology"/>
<dbReference type="GO" id="GO:0006508">
    <property type="term" value="P:proteolysis"/>
    <property type="evidence" value="ECO:0007669"/>
    <property type="project" value="UniProtKB-KW"/>
</dbReference>
<evidence type="ECO:0000256" key="8">
    <source>
        <dbReference type="ARBA" id="ARBA00043962"/>
    </source>
</evidence>
<dbReference type="OrthoDB" id="2214at2759"/>
<keyword evidence="2" id="KW-0031">Aminopeptidase</keyword>
<evidence type="ECO:0000259" key="10">
    <source>
        <dbReference type="Pfam" id="PF04389"/>
    </source>
</evidence>
<name>A0A9Q5HR92_SANBA</name>
<evidence type="ECO:0000256" key="7">
    <source>
        <dbReference type="ARBA" id="ARBA00022833"/>
    </source>
</evidence>
<keyword evidence="3 9" id="KW-0645">Protease</keyword>
<sequence>MLTFLPIISLLSLVTGAKAHQTVLNDVLGSSGLKRVDLEQIYQTYPEYSLDLSEHRLIQYDASTPPVFLTELEKAKIKLKAEGVKFFDITDATDSGWRANPRPLISPSFPSPNATKQVESVIKTLSTDRMKENLEAFTGFRTRYYRSETGRQSQLWLLSRINEITSSFAHESLRDRISISEFPHSWIQNSIIAKISGTSPEEGVICSSDPAIFLYAWYSAHTWPFLPAPGADDDGSGTVTILEAYQGLISVGFAPKRTVEFHFYSAEEGGLLGSQAVARDYESRGVNVLAMSQFDMTAWVKRGTKESIGIITDYTDNALTKFNKDLVDKYLAIPYVETKCGYACSDHASWSRAGYPSIFTIESKFEESNPYIHSGNDRIDISDEFSFDHMLEFAKLAAAFAIELGQWEL</sequence>
<keyword evidence="4 9" id="KW-0479">Metal-binding</keyword>
<dbReference type="Proteomes" id="UP000757232">
    <property type="component" value="Unassembled WGS sequence"/>
</dbReference>
<organism evidence="11 12">
    <name type="scientific">Sanghuangporus baumii</name>
    <name type="common">Phellinus baumii</name>
    <dbReference type="NCBI Taxonomy" id="108892"/>
    <lineage>
        <taxon>Eukaryota</taxon>
        <taxon>Fungi</taxon>
        <taxon>Dikarya</taxon>
        <taxon>Basidiomycota</taxon>
        <taxon>Agaricomycotina</taxon>
        <taxon>Agaricomycetes</taxon>
        <taxon>Hymenochaetales</taxon>
        <taxon>Hymenochaetaceae</taxon>
        <taxon>Sanghuangporus</taxon>
    </lineage>
</organism>
<dbReference type="GO" id="GO:0008235">
    <property type="term" value="F:metalloexopeptidase activity"/>
    <property type="evidence" value="ECO:0007669"/>
    <property type="project" value="InterPro"/>
</dbReference>
<reference evidence="11" key="1">
    <citation type="submission" date="2016-06" db="EMBL/GenBank/DDBJ databases">
        <title>Draft Genome sequence of the fungus Inonotus baumii.</title>
        <authorList>
            <person name="Zhu H."/>
            <person name="Lin W."/>
        </authorList>
    </citation>
    <scope>NUCLEOTIDE SEQUENCE</scope>
    <source>
        <strain evidence="11">821</strain>
    </source>
</reference>
<evidence type="ECO:0000256" key="4">
    <source>
        <dbReference type="ARBA" id="ARBA00022723"/>
    </source>
</evidence>
<evidence type="ECO:0000256" key="1">
    <source>
        <dbReference type="ARBA" id="ARBA00001947"/>
    </source>
</evidence>
<dbReference type="SUPFAM" id="SSF53187">
    <property type="entry name" value="Zn-dependent exopeptidases"/>
    <property type="match status" value="1"/>
</dbReference>
<dbReference type="PANTHER" id="PTHR12147:SF56">
    <property type="entry name" value="AMINOPEPTIDASE YDR415C-RELATED"/>
    <property type="match status" value="1"/>
</dbReference>
<dbReference type="FunFam" id="3.40.630.10:FF:000042">
    <property type="entry name" value="Peptide hydrolase"/>
    <property type="match status" value="1"/>
</dbReference>
<dbReference type="GO" id="GO:0046872">
    <property type="term" value="F:metal ion binding"/>
    <property type="evidence" value="ECO:0007669"/>
    <property type="project" value="UniProtKB-KW"/>
</dbReference>
<keyword evidence="7 9" id="KW-0862">Zinc</keyword>
<dbReference type="Gene3D" id="3.40.630.10">
    <property type="entry name" value="Zn peptidases"/>
    <property type="match status" value="1"/>
</dbReference>
<gene>
    <name evidence="11" type="ORF">A7U60_g8456</name>
</gene>
<evidence type="ECO:0000256" key="9">
    <source>
        <dbReference type="RuleBase" id="RU361240"/>
    </source>
</evidence>
<evidence type="ECO:0000313" key="12">
    <source>
        <dbReference type="Proteomes" id="UP000757232"/>
    </source>
</evidence>
<protein>
    <recommendedName>
        <fullName evidence="9">Peptide hydrolase</fullName>
        <ecNumber evidence="9">3.4.-.-</ecNumber>
    </recommendedName>
</protein>
<keyword evidence="6 9" id="KW-0378">Hydrolase</keyword>
<dbReference type="EC" id="3.4.-.-" evidence="9"/>